<dbReference type="Proteomes" id="UP000033187">
    <property type="component" value="Chromosome 1"/>
</dbReference>
<dbReference type="AlphaFoldDB" id="A0A0D6JGS4"/>
<gene>
    <name evidence="1" type="ORF">YBN1229_v1_2544</name>
</gene>
<protein>
    <submittedName>
        <fullName evidence="1">Uncharacterized protein</fullName>
    </submittedName>
</protein>
<dbReference type="EMBL" id="LN829119">
    <property type="protein sequence ID" value="CPR20293.1"/>
    <property type="molecule type" value="Genomic_DNA"/>
</dbReference>
<dbReference type="KEGG" id="fil:BN1229_v1_3379"/>
<evidence type="ECO:0000313" key="2">
    <source>
        <dbReference type="Proteomes" id="UP000033187"/>
    </source>
</evidence>
<sequence length="144" mass="15758">MLFSFFVAMFGMRRVVPATLDPGELPMSFGNRFALMCAGLLVSVVSALPQSAEAGRIGRLPEDLSKGYVVAESNFGNGTVSGPVRLTRLGPQVRLPGGTWEYCRRSCSETLRVETVDFWEGRANGEQGLSQECGLLCLQFRGRY</sequence>
<accession>A0A0D6JGS4</accession>
<evidence type="ECO:0000313" key="1">
    <source>
        <dbReference type="EMBL" id="CPR20293.1"/>
    </source>
</evidence>
<organism evidence="1 2">
    <name type="scientific">Candidatus Filomicrobium marinum</name>
    <dbReference type="NCBI Taxonomy" id="1608628"/>
    <lineage>
        <taxon>Bacteria</taxon>
        <taxon>Pseudomonadati</taxon>
        <taxon>Pseudomonadota</taxon>
        <taxon>Alphaproteobacteria</taxon>
        <taxon>Hyphomicrobiales</taxon>
        <taxon>Hyphomicrobiaceae</taxon>
        <taxon>Filomicrobium</taxon>
    </lineage>
</organism>
<proteinExistence type="predicted"/>
<name>A0A0D6JGS4_9HYPH</name>
<reference evidence="2" key="1">
    <citation type="submission" date="2015-02" db="EMBL/GenBank/DDBJ databases">
        <authorList>
            <person name="Chooi Y.-H."/>
        </authorList>
    </citation>
    <scope>NUCLEOTIDE SEQUENCE [LARGE SCALE GENOMIC DNA]</scope>
    <source>
        <strain evidence="2">strain Y</strain>
    </source>
</reference>
<keyword evidence="2" id="KW-1185">Reference proteome</keyword>
<dbReference type="KEGG" id="fiy:BN1229_v1_2544"/>